<gene>
    <name evidence="1" type="ORF">Spb1_22720</name>
</gene>
<proteinExistence type="predicted"/>
<reference evidence="1 2" key="1">
    <citation type="submission" date="2019-02" db="EMBL/GenBank/DDBJ databases">
        <title>Deep-cultivation of Planctomycetes and their phenomic and genomic characterization uncovers novel biology.</title>
        <authorList>
            <person name="Wiegand S."/>
            <person name="Jogler M."/>
            <person name="Boedeker C."/>
            <person name="Pinto D."/>
            <person name="Vollmers J."/>
            <person name="Rivas-Marin E."/>
            <person name="Kohn T."/>
            <person name="Peeters S.H."/>
            <person name="Heuer A."/>
            <person name="Rast P."/>
            <person name="Oberbeckmann S."/>
            <person name="Bunk B."/>
            <person name="Jeske O."/>
            <person name="Meyerdierks A."/>
            <person name="Storesund J.E."/>
            <person name="Kallscheuer N."/>
            <person name="Luecker S."/>
            <person name="Lage O.M."/>
            <person name="Pohl T."/>
            <person name="Merkel B.J."/>
            <person name="Hornburger P."/>
            <person name="Mueller R.-W."/>
            <person name="Bruemmer F."/>
            <person name="Labrenz M."/>
            <person name="Spormann A.M."/>
            <person name="Op den Camp H."/>
            <person name="Overmann J."/>
            <person name="Amann R."/>
            <person name="Jetten M.S.M."/>
            <person name="Mascher T."/>
            <person name="Medema M.H."/>
            <person name="Devos D.P."/>
            <person name="Kaster A.-K."/>
            <person name="Ovreas L."/>
            <person name="Rohde M."/>
            <person name="Galperin M.Y."/>
            <person name="Jogler C."/>
        </authorList>
    </citation>
    <scope>NUCLEOTIDE SEQUENCE [LARGE SCALE GENOMIC DNA]</scope>
    <source>
        <strain evidence="1 2">Spb1</strain>
    </source>
</reference>
<dbReference type="Proteomes" id="UP000315349">
    <property type="component" value="Chromosome"/>
</dbReference>
<keyword evidence="2" id="KW-1185">Reference proteome</keyword>
<accession>A0A518GNY8</accession>
<name>A0A518GNY8_9PLAN</name>
<dbReference type="KEGG" id="peh:Spb1_22720"/>
<sequence length="32" mass="3313">MIGILGAIVAGSLSECLIADKGDSNEQDSNKY</sequence>
<dbReference type="AlphaFoldDB" id="A0A518GNY8"/>
<dbReference type="EMBL" id="CP036299">
    <property type="protein sequence ID" value="QDV30343.1"/>
    <property type="molecule type" value="Genomic_DNA"/>
</dbReference>
<organism evidence="1 2">
    <name type="scientific">Planctopirus ephydatiae</name>
    <dbReference type="NCBI Taxonomy" id="2528019"/>
    <lineage>
        <taxon>Bacteria</taxon>
        <taxon>Pseudomonadati</taxon>
        <taxon>Planctomycetota</taxon>
        <taxon>Planctomycetia</taxon>
        <taxon>Planctomycetales</taxon>
        <taxon>Planctomycetaceae</taxon>
        <taxon>Planctopirus</taxon>
    </lineage>
</organism>
<evidence type="ECO:0000313" key="1">
    <source>
        <dbReference type="EMBL" id="QDV30343.1"/>
    </source>
</evidence>
<evidence type="ECO:0000313" key="2">
    <source>
        <dbReference type="Proteomes" id="UP000315349"/>
    </source>
</evidence>
<protein>
    <submittedName>
        <fullName evidence="1">Uncharacterized protein</fullName>
    </submittedName>
</protein>